<accession>A0A1F6GXK4</accession>
<evidence type="ECO:0000313" key="3">
    <source>
        <dbReference type="Proteomes" id="UP000177583"/>
    </source>
</evidence>
<feature type="compositionally biased region" description="Basic and acidic residues" evidence="1">
    <location>
        <begin position="1"/>
        <end position="12"/>
    </location>
</feature>
<dbReference type="EMBL" id="MFNF01000019">
    <property type="protein sequence ID" value="OGH02784.1"/>
    <property type="molecule type" value="Genomic_DNA"/>
</dbReference>
<organism evidence="2 3">
    <name type="scientific">Candidatus Lambdaproteobacteria bacterium RIFOXYD2_FULL_56_26</name>
    <dbReference type="NCBI Taxonomy" id="1817773"/>
    <lineage>
        <taxon>Bacteria</taxon>
        <taxon>Pseudomonadati</taxon>
        <taxon>Pseudomonadota</taxon>
        <taxon>Candidatus Lambdaproteobacteria</taxon>
    </lineage>
</organism>
<name>A0A1F6GXK4_9PROT</name>
<feature type="region of interest" description="Disordered" evidence="1">
    <location>
        <begin position="1"/>
        <end position="23"/>
    </location>
</feature>
<proteinExistence type="predicted"/>
<gene>
    <name evidence="2" type="ORF">A2557_02910</name>
</gene>
<evidence type="ECO:0000256" key="1">
    <source>
        <dbReference type="SAM" id="MobiDB-lite"/>
    </source>
</evidence>
<protein>
    <submittedName>
        <fullName evidence="2">Uncharacterized protein</fullName>
    </submittedName>
</protein>
<comment type="caution">
    <text evidence="2">The sequence shown here is derived from an EMBL/GenBank/DDBJ whole genome shotgun (WGS) entry which is preliminary data.</text>
</comment>
<sequence>MSRKGFTREQPQRGRPRKGSRFEQLTFLEPPLICPNCGPQPAWSGLCPRCSGQLFPDPSGLPPVPKLGEGHV</sequence>
<dbReference type="Proteomes" id="UP000177583">
    <property type="component" value="Unassembled WGS sequence"/>
</dbReference>
<reference evidence="2 3" key="1">
    <citation type="journal article" date="2016" name="Nat. Commun.">
        <title>Thousands of microbial genomes shed light on interconnected biogeochemical processes in an aquifer system.</title>
        <authorList>
            <person name="Anantharaman K."/>
            <person name="Brown C.T."/>
            <person name="Hug L.A."/>
            <person name="Sharon I."/>
            <person name="Castelle C.J."/>
            <person name="Probst A.J."/>
            <person name="Thomas B.C."/>
            <person name="Singh A."/>
            <person name="Wilkins M.J."/>
            <person name="Karaoz U."/>
            <person name="Brodie E.L."/>
            <person name="Williams K.H."/>
            <person name="Hubbard S.S."/>
            <person name="Banfield J.F."/>
        </authorList>
    </citation>
    <scope>NUCLEOTIDE SEQUENCE [LARGE SCALE GENOMIC DNA]</scope>
</reference>
<evidence type="ECO:0000313" key="2">
    <source>
        <dbReference type="EMBL" id="OGH02784.1"/>
    </source>
</evidence>
<dbReference type="AlphaFoldDB" id="A0A1F6GXK4"/>